<comment type="caution">
    <text evidence="15">The sequence shown here is derived from an EMBL/GenBank/DDBJ whole genome shotgun (WGS) entry which is preliminary data.</text>
</comment>
<evidence type="ECO:0000256" key="7">
    <source>
        <dbReference type="ARBA" id="ARBA00022825"/>
    </source>
</evidence>
<dbReference type="Gene3D" id="2.60.40.2310">
    <property type="match status" value="1"/>
</dbReference>
<evidence type="ECO:0000256" key="11">
    <source>
        <dbReference type="RuleBase" id="RU003355"/>
    </source>
</evidence>
<dbReference type="PROSITE" id="PS00138">
    <property type="entry name" value="SUBTILASE_SER"/>
    <property type="match status" value="1"/>
</dbReference>
<keyword evidence="3" id="KW-0964">Secreted</keyword>
<dbReference type="AlphaFoldDB" id="A0AAV1Y9N4"/>
<evidence type="ECO:0000259" key="12">
    <source>
        <dbReference type="Pfam" id="PF00082"/>
    </source>
</evidence>
<evidence type="ECO:0000313" key="16">
    <source>
        <dbReference type="Proteomes" id="UP001497480"/>
    </source>
</evidence>
<dbReference type="PROSITE" id="PS51892">
    <property type="entry name" value="SUBTILASE"/>
    <property type="match status" value="1"/>
</dbReference>
<feature type="domain" description="Inhibitor I9" evidence="13">
    <location>
        <begin position="48"/>
        <end position="103"/>
    </location>
</feature>
<evidence type="ECO:0000256" key="10">
    <source>
        <dbReference type="PROSITE-ProRule" id="PRU01240"/>
    </source>
</evidence>
<dbReference type="InterPro" id="IPR037045">
    <property type="entry name" value="S8pro/Inhibitor_I9_sf"/>
</dbReference>
<organism evidence="15 16">
    <name type="scientific">Lupinus luteus</name>
    <name type="common">European yellow lupine</name>
    <dbReference type="NCBI Taxonomy" id="3873"/>
    <lineage>
        <taxon>Eukaryota</taxon>
        <taxon>Viridiplantae</taxon>
        <taxon>Streptophyta</taxon>
        <taxon>Embryophyta</taxon>
        <taxon>Tracheophyta</taxon>
        <taxon>Spermatophyta</taxon>
        <taxon>Magnoliopsida</taxon>
        <taxon>eudicotyledons</taxon>
        <taxon>Gunneridae</taxon>
        <taxon>Pentapetalae</taxon>
        <taxon>rosids</taxon>
        <taxon>fabids</taxon>
        <taxon>Fabales</taxon>
        <taxon>Fabaceae</taxon>
        <taxon>Papilionoideae</taxon>
        <taxon>50 kb inversion clade</taxon>
        <taxon>genistoids sensu lato</taxon>
        <taxon>core genistoids</taxon>
        <taxon>Genisteae</taxon>
        <taxon>Lupinus</taxon>
    </lineage>
</organism>
<dbReference type="InterPro" id="IPR000209">
    <property type="entry name" value="Peptidase_S8/S53_dom"/>
</dbReference>
<evidence type="ECO:0000256" key="6">
    <source>
        <dbReference type="ARBA" id="ARBA00022801"/>
    </source>
</evidence>
<dbReference type="CDD" id="cd04852">
    <property type="entry name" value="Peptidases_S8_3"/>
    <property type="match status" value="1"/>
</dbReference>
<dbReference type="InterPro" id="IPR045051">
    <property type="entry name" value="SBT"/>
</dbReference>
<dbReference type="InterPro" id="IPR023828">
    <property type="entry name" value="Peptidase_S8_Ser-AS"/>
</dbReference>
<feature type="domain" description="Peptidase S8/S53" evidence="12">
    <location>
        <begin position="132"/>
        <end position="618"/>
    </location>
</feature>
<feature type="active site" description="Charge relay system" evidence="9 10">
    <location>
        <position position="141"/>
    </location>
</feature>
<keyword evidence="7 10" id="KW-0720">Serine protease</keyword>
<feature type="active site" description="Charge relay system" evidence="9 10">
    <location>
        <position position="581"/>
    </location>
</feature>
<evidence type="ECO:0000256" key="5">
    <source>
        <dbReference type="ARBA" id="ARBA00022729"/>
    </source>
</evidence>
<keyword evidence="6 10" id="KW-0378">Hydrolase</keyword>
<gene>
    <name evidence="15" type="ORF">LLUT_LOCUS31769</name>
</gene>
<dbReference type="GO" id="GO:0006508">
    <property type="term" value="P:proteolysis"/>
    <property type="evidence" value="ECO:0007669"/>
    <property type="project" value="UniProtKB-KW"/>
</dbReference>
<dbReference type="InterPro" id="IPR041469">
    <property type="entry name" value="Subtilisin-like_FN3"/>
</dbReference>
<dbReference type="EMBL" id="CAXHTB010000022">
    <property type="protein sequence ID" value="CAL0330709.1"/>
    <property type="molecule type" value="Genomic_DNA"/>
</dbReference>
<dbReference type="PROSITE" id="PS00136">
    <property type="entry name" value="SUBTILASE_ASP"/>
    <property type="match status" value="1"/>
</dbReference>
<keyword evidence="8" id="KW-0325">Glycoprotein</keyword>
<evidence type="ECO:0000256" key="1">
    <source>
        <dbReference type="ARBA" id="ARBA00004613"/>
    </source>
</evidence>
<dbReference type="PRINTS" id="PR00723">
    <property type="entry name" value="SUBTILISIN"/>
</dbReference>
<evidence type="ECO:0000259" key="14">
    <source>
        <dbReference type="Pfam" id="PF17766"/>
    </source>
</evidence>
<evidence type="ECO:0000256" key="8">
    <source>
        <dbReference type="ARBA" id="ARBA00023180"/>
    </source>
</evidence>
<keyword evidence="5" id="KW-0732">Signal</keyword>
<dbReference type="InterPro" id="IPR022398">
    <property type="entry name" value="Peptidase_S8_His-AS"/>
</dbReference>
<dbReference type="GO" id="GO:0004252">
    <property type="term" value="F:serine-type endopeptidase activity"/>
    <property type="evidence" value="ECO:0007669"/>
    <property type="project" value="UniProtKB-UniRule"/>
</dbReference>
<dbReference type="PANTHER" id="PTHR10795">
    <property type="entry name" value="PROPROTEIN CONVERTASE SUBTILISIN/KEXIN"/>
    <property type="match status" value="1"/>
</dbReference>
<accession>A0AAV1Y9N4</accession>
<dbReference type="InterPro" id="IPR036852">
    <property type="entry name" value="Peptidase_S8/S53_dom_sf"/>
</dbReference>
<dbReference type="Gene3D" id="3.30.70.80">
    <property type="entry name" value="Peptidase S8 propeptide/proteinase inhibitor I9"/>
    <property type="match status" value="1"/>
</dbReference>
<sequence>MFLVYIASCLQQDRSIYLVLLEGDGVAFHEGHGDSPRVHPNSGARRLLESHDLLLQTTLDSGTYTKLHSFKHHINGFAVYTTPSQVARLRDMAGVKMVEKDRGAKMMTTYTPELLSLRKGIWAQEGGERNAGEGVVIGFVDSGINPLHPSFAYRPMQTFTSNLSHFVGACETGPHFPLSSCNGKIVSARYFSAGAEAAATLDPSLDFLSPFDADGHGSHVASIAAGNAGVPVVVNDYYYGRASGMAPRARIAVYKAIYPSVGTLADVIAAIDHAVLDGVDILTLSIGPDDPPQDTLTFLSIFDISLLYAQKAGVLVVQAAGNKGPAPSTVVSYSPWTIGVAACTTDRRYSASLLLGNGTIVDGVGLSGPSFGNGTILQRLILAKDALKINGTFPRTPEYIEECQHPEAFDPNIVFASVIMCTFSEGFSNGTSTLGAIVHTSKALGFAAYILVPNPSYGDYIAEPIPFDFPGIMIPRVADAKVILQHYQDETKRDEKGTVTEFCARAAVGEGRVASFTGRSPVVSRFSSRGPDIIDMKRNLADILKPDIIAPGHQIWGAWTPISALQPMLTGHNFALLSGTSMAAPHVAGIAALIKQYNPLWTPSMIASAISTTSTKHDNLGEVLMAEGFQPNSLYASTPLEHGAGAVNPNDANDPGLVLSSGYTDYISFLCSLPNIDPNIITAATGEPCNTHLSVYPHNLNLPSVTISALKGSVSVRRTVMNIGNNTETYVGAVIPPNGTSVNLYPTLFTISPQETQDLEIQLSVTQSMEKFSFGEVVLTGSLNHIYGTGAISGFFSYDSVRVGDIVVKNQVGEGAAAECISGFTALDIPHPRGPLW</sequence>
<name>A0AAV1Y9N4_LUPLU</name>
<protein>
    <recommendedName>
        <fullName evidence="17">Subtilisin-like protease SBT2.4</fullName>
    </recommendedName>
</protein>
<evidence type="ECO:0000313" key="15">
    <source>
        <dbReference type="EMBL" id="CAL0330709.1"/>
    </source>
</evidence>
<dbReference type="InterPro" id="IPR034197">
    <property type="entry name" value="Peptidases_S8_3"/>
</dbReference>
<feature type="active site" description="Charge relay system" evidence="9 10">
    <location>
        <position position="216"/>
    </location>
</feature>
<dbReference type="InterPro" id="IPR015500">
    <property type="entry name" value="Peptidase_S8_subtilisin-rel"/>
</dbReference>
<dbReference type="Gene3D" id="3.50.30.30">
    <property type="match status" value="1"/>
</dbReference>
<dbReference type="SUPFAM" id="SSF52743">
    <property type="entry name" value="Subtilisin-like"/>
    <property type="match status" value="1"/>
</dbReference>
<evidence type="ECO:0000256" key="4">
    <source>
        <dbReference type="ARBA" id="ARBA00022670"/>
    </source>
</evidence>
<dbReference type="PROSITE" id="PS00137">
    <property type="entry name" value="SUBTILASE_HIS"/>
    <property type="match status" value="1"/>
</dbReference>
<comment type="similarity">
    <text evidence="2 10 11">Belongs to the peptidase S8 family.</text>
</comment>
<dbReference type="Pfam" id="PF00082">
    <property type="entry name" value="Peptidase_S8"/>
    <property type="match status" value="1"/>
</dbReference>
<dbReference type="GO" id="GO:0005576">
    <property type="term" value="C:extracellular region"/>
    <property type="evidence" value="ECO:0007669"/>
    <property type="project" value="UniProtKB-SubCell"/>
</dbReference>
<evidence type="ECO:0008006" key="17">
    <source>
        <dbReference type="Google" id="ProtNLM"/>
    </source>
</evidence>
<evidence type="ECO:0000256" key="9">
    <source>
        <dbReference type="PIRSR" id="PIRSR615500-1"/>
    </source>
</evidence>
<evidence type="ECO:0000259" key="13">
    <source>
        <dbReference type="Pfam" id="PF05922"/>
    </source>
</evidence>
<dbReference type="Pfam" id="PF05922">
    <property type="entry name" value="Inhibitor_I9"/>
    <property type="match status" value="1"/>
</dbReference>
<evidence type="ECO:0000256" key="2">
    <source>
        <dbReference type="ARBA" id="ARBA00011073"/>
    </source>
</evidence>
<dbReference type="Gene3D" id="3.40.50.200">
    <property type="entry name" value="Peptidase S8/S53 domain"/>
    <property type="match status" value="1"/>
</dbReference>
<reference evidence="15 16" key="1">
    <citation type="submission" date="2024-03" db="EMBL/GenBank/DDBJ databases">
        <authorList>
            <person name="Martinez-Hernandez J."/>
        </authorList>
    </citation>
    <scope>NUCLEOTIDE SEQUENCE [LARGE SCALE GENOMIC DNA]</scope>
</reference>
<feature type="domain" description="Subtilisin-like protease fibronectin type-III" evidence="14">
    <location>
        <begin position="699"/>
        <end position="781"/>
    </location>
</feature>
<keyword evidence="16" id="KW-1185">Reference proteome</keyword>
<comment type="subcellular location">
    <subcellularLocation>
        <location evidence="1">Secreted</location>
    </subcellularLocation>
</comment>
<dbReference type="Proteomes" id="UP001497480">
    <property type="component" value="Unassembled WGS sequence"/>
</dbReference>
<dbReference type="InterPro" id="IPR010259">
    <property type="entry name" value="S8pro/Inhibitor_I9"/>
</dbReference>
<evidence type="ECO:0000256" key="3">
    <source>
        <dbReference type="ARBA" id="ARBA00022525"/>
    </source>
</evidence>
<dbReference type="Pfam" id="PF17766">
    <property type="entry name" value="fn3_6"/>
    <property type="match status" value="1"/>
</dbReference>
<keyword evidence="4 10" id="KW-0645">Protease</keyword>
<proteinExistence type="inferred from homology"/>
<dbReference type="InterPro" id="IPR023827">
    <property type="entry name" value="Peptidase_S8_Asp-AS"/>
</dbReference>